<gene>
    <name evidence="1" type="ORF">ACFOW9_02870</name>
</gene>
<keyword evidence="2" id="KW-1185">Reference proteome</keyword>
<dbReference type="Pfam" id="PF12789">
    <property type="entry name" value="PTR"/>
    <property type="match status" value="1"/>
</dbReference>
<dbReference type="Proteomes" id="UP001595773">
    <property type="component" value="Unassembled WGS sequence"/>
</dbReference>
<organism evidence="1 2">
    <name type="scientific">Arthrobacter cryoconiti</name>
    <dbReference type="NCBI Taxonomy" id="748907"/>
    <lineage>
        <taxon>Bacteria</taxon>
        <taxon>Bacillati</taxon>
        <taxon>Actinomycetota</taxon>
        <taxon>Actinomycetes</taxon>
        <taxon>Micrococcales</taxon>
        <taxon>Micrococcaceae</taxon>
        <taxon>Arthrobacter</taxon>
    </lineage>
</organism>
<reference evidence="2" key="1">
    <citation type="journal article" date="2019" name="Int. J. Syst. Evol. Microbiol.">
        <title>The Global Catalogue of Microorganisms (GCM) 10K type strain sequencing project: providing services to taxonomists for standard genome sequencing and annotation.</title>
        <authorList>
            <consortium name="The Broad Institute Genomics Platform"/>
            <consortium name="The Broad Institute Genome Sequencing Center for Infectious Disease"/>
            <person name="Wu L."/>
            <person name="Ma J."/>
        </authorList>
    </citation>
    <scope>NUCLEOTIDE SEQUENCE [LARGE SCALE GENOMIC DNA]</scope>
    <source>
        <strain evidence="2">CGMCC 1.10698</strain>
    </source>
</reference>
<accession>A0ABV8QYY2</accession>
<dbReference type="EMBL" id="JBHSCQ010000004">
    <property type="protein sequence ID" value="MFC4264538.1"/>
    <property type="molecule type" value="Genomic_DNA"/>
</dbReference>
<protein>
    <submittedName>
        <fullName evidence="1">Uncharacterized protein</fullName>
    </submittedName>
</protein>
<name>A0ABV8QYY2_9MICC</name>
<proteinExistence type="predicted"/>
<comment type="caution">
    <text evidence="1">The sequence shown here is derived from an EMBL/GenBank/DDBJ whole genome shotgun (WGS) entry which is preliminary data.</text>
</comment>
<evidence type="ECO:0000313" key="1">
    <source>
        <dbReference type="EMBL" id="MFC4264538.1"/>
    </source>
</evidence>
<evidence type="ECO:0000313" key="2">
    <source>
        <dbReference type="Proteomes" id="UP001595773"/>
    </source>
</evidence>
<sequence>MDDLDGVPRNSREPNSITRLMKLVASLRRDIQVLQRAAPQQSMSLTDGGKIDVDGGDITVTNEGQVNVEGKGRDWQTGDPIEIVSSLSNRWARNTWVGFDYLQPGLYFSTGDSKGAKDPRIVSERGREITSFSATELLRNGPQVGTNIVAYSNSRVSPDSASIGSGAWDDALNPGGGNGLLGRKGNSYGYFTPSQMIVEINNEDYEDVSLPGGVAAGISGTLSEGILHLNARNGVDAQGPFTVDGLPVGGAVDSVNTKTGVVVLVKGDLGLGNVDNTSDVNKPISTATSIALAGKTNTGHTHTIANVTGLQAALDAKAAKLRYRRVAGTSLPESLGTSYVSFAAAVTVPADIFGVGVPYLISVFAQLQANPTSGNLVSIQILVNGSVPAGGQVNGVSGPNFANVTASADIPVTTSTATVIDPQATSPFGSTTIGTSGAAAPFYTIKISPYTAF</sequence>
<dbReference type="RefSeq" id="WP_230067712.1">
    <property type="nucleotide sequence ID" value="NZ_BAABLL010000001.1"/>
</dbReference>